<dbReference type="AlphaFoldDB" id="A0A3N0CRG2"/>
<dbReference type="Pfam" id="PF13312">
    <property type="entry name" value="DUF4081"/>
    <property type="match status" value="1"/>
</dbReference>
<dbReference type="GO" id="GO:0016747">
    <property type="term" value="F:acyltransferase activity, transferring groups other than amino-acyl groups"/>
    <property type="evidence" value="ECO:0007669"/>
    <property type="project" value="InterPro"/>
</dbReference>
<keyword evidence="3" id="KW-1185">Reference proteome</keyword>
<dbReference type="InterPro" id="IPR025289">
    <property type="entry name" value="DUF4081"/>
</dbReference>
<name>A0A3N0CRG2_9ACTN</name>
<organism evidence="2 3">
    <name type="scientific">Nocardioides marmoriginsengisoli</name>
    <dbReference type="NCBI Taxonomy" id="661483"/>
    <lineage>
        <taxon>Bacteria</taxon>
        <taxon>Bacillati</taxon>
        <taxon>Actinomycetota</taxon>
        <taxon>Actinomycetes</taxon>
        <taxon>Propionibacteriales</taxon>
        <taxon>Nocardioidaceae</taxon>
        <taxon>Nocardioides</taxon>
    </lineage>
</organism>
<evidence type="ECO:0000313" key="3">
    <source>
        <dbReference type="Proteomes" id="UP000267128"/>
    </source>
</evidence>
<evidence type="ECO:0000313" key="2">
    <source>
        <dbReference type="EMBL" id="RNL65503.1"/>
    </source>
</evidence>
<dbReference type="CDD" id="cd04301">
    <property type="entry name" value="NAT_SF"/>
    <property type="match status" value="1"/>
</dbReference>
<feature type="domain" description="N-acetyltransferase" evidence="1">
    <location>
        <begin position="150"/>
        <end position="291"/>
    </location>
</feature>
<dbReference type="InterPro" id="IPR016794">
    <property type="entry name" value="UCP21603_acetyltransf"/>
</dbReference>
<evidence type="ECO:0000259" key="1">
    <source>
        <dbReference type="PROSITE" id="PS51186"/>
    </source>
</evidence>
<keyword evidence="2" id="KW-0808">Transferase</keyword>
<comment type="caution">
    <text evidence="2">The sequence shown here is derived from an EMBL/GenBank/DDBJ whole genome shotgun (WGS) entry which is preliminary data.</text>
</comment>
<protein>
    <submittedName>
        <fullName evidence="2">GNAT family N-acetyltransferase</fullName>
    </submittedName>
</protein>
<dbReference type="Pfam" id="PF00583">
    <property type="entry name" value="Acetyltransf_1"/>
    <property type="match status" value="1"/>
</dbReference>
<sequence>MVSPGPDADRTQTRPGVVRVLGPADLPAALAVLEADPVTNVFADYRSRITQLDQRWLGGQMWGYIEDSALVSLCHVGANLVPVQAGENACAAFAERALSQRRLSSTIVGPAESVRWLWRDLADAWGPARDERWDQPHLVISTPPLVAADPGVRRTTPEEVDTLYPACVAMYTEEVGVSPEADGGRNLYRARVTQLVNKGWSFSRIEGGKVVFKAEIACASPLACQVQGVYVDPEHRGRGVGASGMAAVVAYALAEIAPAVSLYVNAHNAPARAAYAKVGFSQTATFSTLMF</sequence>
<dbReference type="PANTHER" id="PTHR43072">
    <property type="entry name" value="N-ACETYLTRANSFERASE"/>
    <property type="match status" value="1"/>
</dbReference>
<dbReference type="InterPro" id="IPR016181">
    <property type="entry name" value="Acyl_CoA_acyltransferase"/>
</dbReference>
<dbReference type="InterPro" id="IPR000182">
    <property type="entry name" value="GNAT_dom"/>
</dbReference>
<dbReference type="SUPFAM" id="SSF55729">
    <property type="entry name" value="Acyl-CoA N-acyltransferases (Nat)"/>
    <property type="match status" value="1"/>
</dbReference>
<reference evidence="2 3" key="1">
    <citation type="submission" date="2018-11" db="EMBL/GenBank/DDBJ databases">
        <authorList>
            <person name="Li F."/>
        </authorList>
    </citation>
    <scope>NUCLEOTIDE SEQUENCE [LARGE SCALE GENOMIC DNA]</scope>
    <source>
        <strain evidence="2 3">Gsoil 097</strain>
    </source>
</reference>
<accession>A0A3N0CRG2</accession>
<dbReference type="Proteomes" id="UP000267128">
    <property type="component" value="Unassembled WGS sequence"/>
</dbReference>
<dbReference type="EMBL" id="RJSE01000003">
    <property type="protein sequence ID" value="RNL65503.1"/>
    <property type="molecule type" value="Genomic_DNA"/>
</dbReference>
<gene>
    <name evidence="2" type="ORF">EFK50_03790</name>
</gene>
<proteinExistence type="predicted"/>
<dbReference type="PIRSF" id="PIRSF021603">
    <property type="entry name" value="UCP21603_acetyltransf"/>
    <property type="match status" value="1"/>
</dbReference>
<dbReference type="PANTHER" id="PTHR43072:SF54">
    <property type="entry name" value="GCN5-RELATED N-ACETYLTRANSFERASE"/>
    <property type="match status" value="1"/>
</dbReference>
<dbReference type="OrthoDB" id="5241264at2"/>
<dbReference type="PROSITE" id="PS51186">
    <property type="entry name" value="GNAT"/>
    <property type="match status" value="1"/>
</dbReference>
<dbReference type="Gene3D" id="3.40.630.30">
    <property type="match status" value="1"/>
</dbReference>